<keyword evidence="4" id="KW-0067">ATP-binding</keyword>
<feature type="transmembrane region" description="Helical" evidence="8">
    <location>
        <begin position="192"/>
        <end position="212"/>
    </location>
</feature>
<protein>
    <submittedName>
        <fullName evidence="11">Thiol reductant ABC exporter subunit CydD</fullName>
    </submittedName>
</protein>
<feature type="transmembrane region" description="Helical" evidence="8">
    <location>
        <begin position="239"/>
        <end position="264"/>
    </location>
</feature>
<evidence type="ECO:0000256" key="1">
    <source>
        <dbReference type="ARBA" id="ARBA00004651"/>
    </source>
</evidence>
<dbReference type="GO" id="GO:0042883">
    <property type="term" value="P:cysteine transport"/>
    <property type="evidence" value="ECO:0007669"/>
    <property type="project" value="InterPro"/>
</dbReference>
<dbReference type="PANTHER" id="PTHR24221">
    <property type="entry name" value="ATP-BINDING CASSETTE SUB-FAMILY B"/>
    <property type="match status" value="1"/>
</dbReference>
<dbReference type="InterPro" id="IPR003593">
    <property type="entry name" value="AAA+_ATPase"/>
</dbReference>
<dbReference type="InterPro" id="IPR036640">
    <property type="entry name" value="ABC1_TM_sf"/>
</dbReference>
<keyword evidence="2 8" id="KW-0812">Transmembrane</keyword>
<dbReference type="SMART" id="SM00382">
    <property type="entry name" value="AAA"/>
    <property type="match status" value="1"/>
</dbReference>
<dbReference type="InterPro" id="IPR003439">
    <property type="entry name" value="ABC_transporter-like_ATP-bd"/>
</dbReference>
<dbReference type="GO" id="GO:0005524">
    <property type="term" value="F:ATP binding"/>
    <property type="evidence" value="ECO:0007669"/>
    <property type="project" value="UniProtKB-KW"/>
</dbReference>
<dbReference type="AlphaFoldDB" id="A0A4Y9R6H1"/>
<comment type="subcellular location">
    <subcellularLocation>
        <location evidence="1">Cell membrane</location>
        <topology evidence="1">Multi-pass membrane protein</topology>
    </subcellularLocation>
</comment>
<dbReference type="InterPro" id="IPR039421">
    <property type="entry name" value="Type_1_exporter"/>
</dbReference>
<comment type="caution">
    <text evidence="11">The sequence shown here is derived from an EMBL/GenBank/DDBJ whole genome shotgun (WGS) entry which is preliminary data.</text>
</comment>
<feature type="domain" description="ABC transporter" evidence="9">
    <location>
        <begin position="360"/>
        <end position="567"/>
    </location>
</feature>
<evidence type="ECO:0000256" key="6">
    <source>
        <dbReference type="ARBA" id="ARBA00023136"/>
    </source>
</evidence>
<dbReference type="CDD" id="cd18584">
    <property type="entry name" value="ABC_6TM_AarD_CydD"/>
    <property type="match status" value="1"/>
</dbReference>
<gene>
    <name evidence="11" type="primary">cydD</name>
    <name evidence="11" type="ORF">E4M00_07165</name>
</gene>
<dbReference type="InterPro" id="IPR011527">
    <property type="entry name" value="ABC1_TM_dom"/>
</dbReference>
<evidence type="ECO:0000256" key="5">
    <source>
        <dbReference type="ARBA" id="ARBA00022989"/>
    </source>
</evidence>
<dbReference type="PROSITE" id="PS50893">
    <property type="entry name" value="ABC_TRANSPORTER_2"/>
    <property type="match status" value="1"/>
</dbReference>
<reference evidence="11 12" key="1">
    <citation type="journal article" date="2018" name="J. Microbiol.">
        <title>Leifsonia flava sp. nov., a novel actinobacterium isolated from the rhizosphere of Aquilegia viridiflora.</title>
        <authorList>
            <person name="Cai Y."/>
            <person name="Tao W.Z."/>
            <person name="Ma Y.J."/>
            <person name="Cheng J."/>
            <person name="Zhang M.Y."/>
            <person name="Zhang Y.X."/>
        </authorList>
    </citation>
    <scope>NUCLEOTIDE SEQUENCE [LARGE SCALE GENOMIC DNA]</scope>
    <source>
        <strain evidence="11 12">SYP-B2174</strain>
    </source>
</reference>
<dbReference type="EMBL" id="SPQZ01000002">
    <property type="protein sequence ID" value="TFV99263.1"/>
    <property type="molecule type" value="Genomic_DNA"/>
</dbReference>
<dbReference type="NCBIfam" id="TIGR02857">
    <property type="entry name" value="CydD"/>
    <property type="match status" value="1"/>
</dbReference>
<feature type="transmembrane region" description="Helical" evidence="8">
    <location>
        <begin position="134"/>
        <end position="154"/>
    </location>
</feature>
<evidence type="ECO:0000313" key="11">
    <source>
        <dbReference type="EMBL" id="TFV99263.1"/>
    </source>
</evidence>
<keyword evidence="6 8" id="KW-0472">Membrane</keyword>
<evidence type="ECO:0000256" key="4">
    <source>
        <dbReference type="ARBA" id="ARBA00022840"/>
    </source>
</evidence>
<dbReference type="RefSeq" id="WP_135119746.1">
    <property type="nucleotide sequence ID" value="NZ_SPQZ01000002.1"/>
</dbReference>
<feature type="domain" description="ABC transmembrane type-1" evidence="10">
    <location>
        <begin position="20"/>
        <end position="302"/>
    </location>
</feature>
<dbReference type="GO" id="GO:0016887">
    <property type="term" value="F:ATP hydrolysis activity"/>
    <property type="evidence" value="ECO:0007669"/>
    <property type="project" value="InterPro"/>
</dbReference>
<feature type="region of interest" description="Disordered" evidence="7">
    <location>
        <begin position="321"/>
        <end position="356"/>
    </location>
</feature>
<dbReference type="SUPFAM" id="SSF52540">
    <property type="entry name" value="P-loop containing nucleoside triphosphate hydrolases"/>
    <property type="match status" value="1"/>
</dbReference>
<dbReference type="Gene3D" id="3.40.50.300">
    <property type="entry name" value="P-loop containing nucleotide triphosphate hydrolases"/>
    <property type="match status" value="1"/>
</dbReference>
<proteinExistence type="predicted"/>
<evidence type="ECO:0000256" key="7">
    <source>
        <dbReference type="SAM" id="MobiDB-lite"/>
    </source>
</evidence>
<organism evidence="11 12">
    <name type="scientific">Orlajensenia leifsoniae</name>
    <dbReference type="NCBI Taxonomy" id="2561933"/>
    <lineage>
        <taxon>Bacteria</taxon>
        <taxon>Bacillati</taxon>
        <taxon>Actinomycetota</taxon>
        <taxon>Actinomycetes</taxon>
        <taxon>Micrococcales</taxon>
        <taxon>Microbacteriaceae</taxon>
        <taxon>Orlajensenia</taxon>
    </lineage>
</organism>
<feature type="transmembrane region" description="Helical" evidence="8">
    <location>
        <begin position="161"/>
        <end position="180"/>
    </location>
</feature>
<dbReference type="Pfam" id="PF00664">
    <property type="entry name" value="ABC_membrane"/>
    <property type="match status" value="1"/>
</dbReference>
<dbReference type="PANTHER" id="PTHR24221:SF590">
    <property type="entry name" value="COMPONENT LINKED WITH THE ASSEMBLY OF CYTOCHROME' TRANSPORT TRANSMEMBRANE ATP-BINDING PROTEIN ABC TRANSPORTER CYDD-RELATED"/>
    <property type="match status" value="1"/>
</dbReference>
<evidence type="ECO:0000256" key="3">
    <source>
        <dbReference type="ARBA" id="ARBA00022741"/>
    </source>
</evidence>
<dbReference type="PROSITE" id="PS50929">
    <property type="entry name" value="ABC_TM1F"/>
    <property type="match status" value="1"/>
</dbReference>
<evidence type="ECO:0000256" key="8">
    <source>
        <dbReference type="SAM" id="Phobius"/>
    </source>
</evidence>
<keyword evidence="3" id="KW-0547">Nucleotide-binding</keyword>
<keyword evidence="5 8" id="KW-1133">Transmembrane helix</keyword>
<feature type="transmembrane region" description="Helical" evidence="8">
    <location>
        <begin position="17"/>
        <end position="38"/>
    </location>
</feature>
<dbReference type="PROSITE" id="PS00211">
    <property type="entry name" value="ABC_TRANSPORTER_1"/>
    <property type="match status" value="1"/>
</dbReference>
<name>A0A4Y9R6H1_9MICO</name>
<accession>A0A4Y9R6H1</accession>
<sequence>MKPLDPRLLRRAAGARLFLLGGGAIGFVQTLAIIVFAWCTAQSVSRAIDGATLDELAPLLAGLGAAVLVRGACIWATDAAAAAASSRVKGELRAQAVTAAVRLGPSWARGRGTAALATVLGAGLDALDAYFGKYVPQLILTVIATPLLVLVMLVQDPLSGVIVIITLPLIPVFMILIGWATQAAQKRSWSRLQLLSAAFLDVVGGLGTLKIFGRQHRQAARIGAVTDDYRRDTMKVLRISFLSGFVLELAASLSVAIVAVQIGLRLLDGAMPLSVGLFVLLLAPEAFLPVRGVGVQFHAAADGLAAANDVLGILDEADAAPATSEGAEPPSTSVAGSPGSSAAASAAAPTRARRPSPAHLEITGLSVAHDGARVLDGVTAGASAGAITVVVGPSGAGKSTLLNAIAGLDGATYHDGGMILLDGRPLDRADVAWSGQQPGLVSGTVAANVALGDPAPDEARVAATLARVGLNDVAPSAPLGVGGSGLSGGQAQRVAIARALYRLEGRGCRILLLDEPSSALDSASEQLVIGELRSAAASGAIVIVVSHRPALIAAADAVIGLEEVARV</sequence>
<dbReference type="Pfam" id="PF00005">
    <property type="entry name" value="ABC_tran"/>
    <property type="match status" value="1"/>
</dbReference>
<dbReference type="InterPro" id="IPR027417">
    <property type="entry name" value="P-loop_NTPase"/>
</dbReference>
<dbReference type="InterPro" id="IPR017871">
    <property type="entry name" value="ABC_transporter-like_CS"/>
</dbReference>
<evidence type="ECO:0000313" key="12">
    <source>
        <dbReference type="Proteomes" id="UP000298127"/>
    </source>
</evidence>
<evidence type="ECO:0000259" key="9">
    <source>
        <dbReference type="PROSITE" id="PS50893"/>
    </source>
</evidence>
<dbReference type="Gene3D" id="1.20.1560.10">
    <property type="entry name" value="ABC transporter type 1, transmembrane domain"/>
    <property type="match status" value="1"/>
</dbReference>
<dbReference type="GO" id="GO:0005886">
    <property type="term" value="C:plasma membrane"/>
    <property type="evidence" value="ECO:0007669"/>
    <property type="project" value="UniProtKB-SubCell"/>
</dbReference>
<keyword evidence="12" id="KW-1185">Reference proteome</keyword>
<feature type="compositionally biased region" description="Low complexity" evidence="7">
    <location>
        <begin position="329"/>
        <end position="350"/>
    </location>
</feature>
<dbReference type="InterPro" id="IPR014216">
    <property type="entry name" value="ABC_transptr_CydD"/>
</dbReference>
<dbReference type="Proteomes" id="UP000298127">
    <property type="component" value="Unassembled WGS sequence"/>
</dbReference>
<dbReference type="SUPFAM" id="SSF90123">
    <property type="entry name" value="ABC transporter transmembrane region"/>
    <property type="match status" value="1"/>
</dbReference>
<dbReference type="GO" id="GO:0140359">
    <property type="term" value="F:ABC-type transporter activity"/>
    <property type="evidence" value="ECO:0007669"/>
    <property type="project" value="InterPro"/>
</dbReference>
<evidence type="ECO:0000256" key="2">
    <source>
        <dbReference type="ARBA" id="ARBA00022692"/>
    </source>
</evidence>
<evidence type="ECO:0000259" key="10">
    <source>
        <dbReference type="PROSITE" id="PS50929"/>
    </source>
</evidence>